<reference evidence="1 3" key="1">
    <citation type="journal article" date="2014" name="Am. J. Bot.">
        <title>Genome assembly and annotation for red clover (Trifolium pratense; Fabaceae).</title>
        <authorList>
            <person name="Istvanek J."/>
            <person name="Jaros M."/>
            <person name="Krenek A."/>
            <person name="Repkova J."/>
        </authorList>
    </citation>
    <scope>NUCLEOTIDE SEQUENCE [LARGE SCALE GENOMIC DNA]</scope>
    <source>
        <strain evidence="3">cv. Tatra</strain>
        <tissue evidence="1">Young leaves</tissue>
    </source>
</reference>
<accession>A0A2K3JL27</accession>
<evidence type="ECO:0000313" key="1">
    <source>
        <dbReference type="EMBL" id="PNX54739.1"/>
    </source>
</evidence>
<comment type="caution">
    <text evidence="1">The sequence shown here is derived from an EMBL/GenBank/DDBJ whole genome shotgun (WGS) entry which is preliminary data.</text>
</comment>
<reference evidence="1 3" key="2">
    <citation type="journal article" date="2017" name="Front. Plant Sci.">
        <title>Gene Classification and Mining of Molecular Markers Useful in Red Clover (Trifolium pratense) Breeding.</title>
        <authorList>
            <person name="Istvanek J."/>
            <person name="Dluhosova J."/>
            <person name="Dluhos P."/>
            <person name="Patkova L."/>
            <person name="Nedelnik J."/>
            <person name="Repkova J."/>
        </authorList>
    </citation>
    <scope>NUCLEOTIDE SEQUENCE [LARGE SCALE GENOMIC DNA]</scope>
    <source>
        <strain evidence="3">cv. Tatra</strain>
        <tissue evidence="1">Young leaves</tissue>
    </source>
</reference>
<dbReference type="Proteomes" id="UP000236291">
    <property type="component" value="Unassembled WGS sequence"/>
</dbReference>
<dbReference type="AlphaFoldDB" id="A0A2K3JL27"/>
<protein>
    <submittedName>
        <fullName evidence="1">Uncharacterized protein</fullName>
    </submittedName>
</protein>
<organism evidence="1 3">
    <name type="scientific">Trifolium pratense</name>
    <name type="common">Red clover</name>
    <dbReference type="NCBI Taxonomy" id="57577"/>
    <lineage>
        <taxon>Eukaryota</taxon>
        <taxon>Viridiplantae</taxon>
        <taxon>Streptophyta</taxon>
        <taxon>Embryophyta</taxon>
        <taxon>Tracheophyta</taxon>
        <taxon>Spermatophyta</taxon>
        <taxon>Magnoliopsida</taxon>
        <taxon>eudicotyledons</taxon>
        <taxon>Gunneridae</taxon>
        <taxon>Pentapetalae</taxon>
        <taxon>rosids</taxon>
        <taxon>fabids</taxon>
        <taxon>Fabales</taxon>
        <taxon>Fabaceae</taxon>
        <taxon>Papilionoideae</taxon>
        <taxon>50 kb inversion clade</taxon>
        <taxon>NPAAA clade</taxon>
        <taxon>Hologalegina</taxon>
        <taxon>IRL clade</taxon>
        <taxon>Trifolieae</taxon>
        <taxon>Trifolium</taxon>
    </lineage>
</organism>
<name>A0A2K3JL27_TRIPR</name>
<evidence type="ECO:0000313" key="2">
    <source>
        <dbReference type="EMBL" id="PNX86591.1"/>
    </source>
</evidence>
<gene>
    <name evidence="2" type="ORF">L195_g042670</name>
    <name evidence="1" type="ORF">L195_g048360</name>
</gene>
<sequence>MEDCESEEPSMEFECNGTVAGGLKKTSRMNSIEIQMNGKSAEKM</sequence>
<dbReference type="EMBL" id="ASHM01069036">
    <property type="protein sequence ID" value="PNX54739.1"/>
    <property type="molecule type" value="Genomic_DNA"/>
</dbReference>
<proteinExistence type="predicted"/>
<dbReference type="EMBL" id="ASHM01051605">
    <property type="protein sequence ID" value="PNX86591.1"/>
    <property type="molecule type" value="Genomic_DNA"/>
</dbReference>
<evidence type="ECO:0000313" key="3">
    <source>
        <dbReference type="Proteomes" id="UP000236291"/>
    </source>
</evidence>